<feature type="coiled-coil region" evidence="1">
    <location>
        <begin position="77"/>
        <end position="111"/>
    </location>
</feature>
<protein>
    <submittedName>
        <fullName evidence="4">Uncharacterized protein</fullName>
    </submittedName>
</protein>
<feature type="transmembrane region" description="Helical" evidence="3">
    <location>
        <begin position="172"/>
        <end position="192"/>
    </location>
</feature>
<keyword evidence="3" id="KW-1133">Transmembrane helix</keyword>
<dbReference type="EMBL" id="CP092623">
    <property type="protein sequence ID" value="UMM29892.1"/>
    <property type="molecule type" value="Genomic_DNA"/>
</dbReference>
<accession>A0AAE9EX18</accession>
<dbReference type="AlphaFoldDB" id="A0AAE9EX18"/>
<keyword evidence="5" id="KW-1185">Reference proteome</keyword>
<keyword evidence="3" id="KW-0812">Transmembrane</keyword>
<evidence type="ECO:0000256" key="3">
    <source>
        <dbReference type="SAM" id="Phobius"/>
    </source>
</evidence>
<name>A0AAE9EX18_CAEBR</name>
<reference evidence="4 5" key="1">
    <citation type="submission" date="2022-04" db="EMBL/GenBank/DDBJ databases">
        <title>Chromosome-level reference genomes for two strains of Caenorhabditis briggsae: an improved platform for comparative genomics.</title>
        <authorList>
            <person name="Stevens L."/>
            <person name="Andersen E."/>
        </authorList>
    </citation>
    <scope>NUCLEOTIDE SEQUENCE [LARGE SCALE GENOMIC DNA]</scope>
    <source>
        <strain evidence="4">VX34</strain>
        <tissue evidence="4">Whole-organism</tissue>
    </source>
</reference>
<evidence type="ECO:0000256" key="1">
    <source>
        <dbReference type="SAM" id="Coils"/>
    </source>
</evidence>
<keyword evidence="3" id="KW-0472">Membrane</keyword>
<feature type="region of interest" description="Disordered" evidence="2">
    <location>
        <begin position="218"/>
        <end position="280"/>
    </location>
</feature>
<dbReference type="Proteomes" id="UP000829354">
    <property type="component" value="Chromosome IV"/>
</dbReference>
<feature type="region of interest" description="Disordered" evidence="2">
    <location>
        <begin position="1"/>
        <end position="41"/>
    </location>
</feature>
<keyword evidence="1" id="KW-0175">Coiled coil</keyword>
<feature type="compositionally biased region" description="Acidic residues" evidence="2">
    <location>
        <begin position="225"/>
        <end position="280"/>
    </location>
</feature>
<gene>
    <name evidence="4" type="ORF">L5515_012021</name>
</gene>
<feature type="compositionally biased region" description="Basic and acidic residues" evidence="2">
    <location>
        <begin position="29"/>
        <end position="41"/>
    </location>
</feature>
<evidence type="ECO:0000256" key="2">
    <source>
        <dbReference type="SAM" id="MobiDB-lite"/>
    </source>
</evidence>
<feature type="transmembrane region" description="Helical" evidence="3">
    <location>
        <begin position="64"/>
        <end position="81"/>
    </location>
</feature>
<evidence type="ECO:0000313" key="4">
    <source>
        <dbReference type="EMBL" id="UMM29892.1"/>
    </source>
</evidence>
<evidence type="ECO:0000313" key="5">
    <source>
        <dbReference type="Proteomes" id="UP000829354"/>
    </source>
</evidence>
<organism evidence="4 5">
    <name type="scientific">Caenorhabditis briggsae</name>
    <dbReference type="NCBI Taxonomy" id="6238"/>
    <lineage>
        <taxon>Eukaryota</taxon>
        <taxon>Metazoa</taxon>
        <taxon>Ecdysozoa</taxon>
        <taxon>Nematoda</taxon>
        <taxon>Chromadorea</taxon>
        <taxon>Rhabditida</taxon>
        <taxon>Rhabditina</taxon>
        <taxon>Rhabditomorpha</taxon>
        <taxon>Rhabditoidea</taxon>
        <taxon>Rhabditidae</taxon>
        <taxon>Peloderinae</taxon>
        <taxon>Caenorhabditis</taxon>
    </lineage>
</organism>
<sequence>MHSLTKKNNPEMPVETDEDDFVMVGKTSQKAETKGEPTSDQIEKSLKRCRERLDDMPKDLHKNALKVALFFFVFALVISLTERVTHLQIRNNSLEKEKTEGLETISQLQDELDKMKEIENQWLIKEEMKQEASGAETDQDEDLKFYREWGESNRVLKMKLRQTYEKLMEDKFANIVMPAFLFIFAVLMGVAIRDYQIRNETEKTRKERAAVAAAIVASAATEATKEEEDVEEEEEEEEDDNDEEEEEEEGDQNEDEEEGAVNEEEDDEDEDDEDEAVDSE</sequence>
<proteinExistence type="predicted"/>